<keyword evidence="1" id="KW-0472">Membrane</keyword>
<sequence>MSFRSIAFVVGLFSLVMGVLTYNSEVVTAPIPVVSGAVVMLLAAFRLIPELKNCVSCHRKILKKAEQCRYCGARQSDEDSP</sequence>
<evidence type="ECO:0000313" key="2">
    <source>
        <dbReference type="EMBL" id="MBC8317005.1"/>
    </source>
</evidence>
<dbReference type="Proteomes" id="UP000614424">
    <property type="component" value="Unassembled WGS sequence"/>
</dbReference>
<feature type="transmembrane region" description="Helical" evidence="1">
    <location>
        <begin position="31"/>
        <end position="49"/>
    </location>
</feature>
<comment type="caution">
    <text evidence="2">The sequence shown here is derived from an EMBL/GenBank/DDBJ whole genome shotgun (WGS) entry which is preliminary data.</text>
</comment>
<gene>
    <name evidence="2" type="ORF">H8E41_03805</name>
</gene>
<dbReference type="EMBL" id="JACNJZ010000065">
    <property type="protein sequence ID" value="MBC8317005.1"/>
    <property type="molecule type" value="Genomic_DNA"/>
</dbReference>
<organism evidence="2 3">
    <name type="scientific">Candidatus Desulfobia pelagia</name>
    <dbReference type="NCBI Taxonomy" id="2841692"/>
    <lineage>
        <taxon>Bacteria</taxon>
        <taxon>Pseudomonadati</taxon>
        <taxon>Thermodesulfobacteriota</taxon>
        <taxon>Desulfobulbia</taxon>
        <taxon>Desulfobulbales</taxon>
        <taxon>Desulfobulbaceae</taxon>
        <taxon>Candidatus Desulfobia</taxon>
    </lineage>
</organism>
<dbReference type="AlphaFoldDB" id="A0A8J6NCS6"/>
<name>A0A8J6NCS6_9BACT</name>
<protein>
    <submittedName>
        <fullName evidence="2">Uncharacterized protein</fullName>
    </submittedName>
</protein>
<proteinExistence type="predicted"/>
<evidence type="ECO:0000256" key="1">
    <source>
        <dbReference type="SAM" id="Phobius"/>
    </source>
</evidence>
<evidence type="ECO:0000313" key="3">
    <source>
        <dbReference type="Proteomes" id="UP000614424"/>
    </source>
</evidence>
<keyword evidence="1" id="KW-1133">Transmembrane helix</keyword>
<accession>A0A8J6NCS6</accession>
<reference evidence="2 3" key="1">
    <citation type="submission" date="2020-08" db="EMBL/GenBank/DDBJ databases">
        <title>Bridging the membrane lipid divide: bacteria of the FCB group superphylum have the potential to synthesize archaeal ether lipids.</title>
        <authorList>
            <person name="Villanueva L."/>
            <person name="Von Meijenfeldt F.A.B."/>
            <person name="Westbye A.B."/>
            <person name="Yadav S."/>
            <person name="Hopmans E.C."/>
            <person name="Dutilh B.E."/>
            <person name="Sinninghe Damste J.S."/>
        </authorList>
    </citation>
    <scope>NUCLEOTIDE SEQUENCE [LARGE SCALE GENOMIC DNA]</scope>
    <source>
        <strain evidence="2">NIOZ-UU47</strain>
    </source>
</reference>
<keyword evidence="1" id="KW-0812">Transmembrane</keyword>